<protein>
    <recommendedName>
        <fullName evidence="3">DUF1877 domain-containing protein</fullName>
    </recommendedName>
</protein>
<dbReference type="EMBL" id="CP000828">
    <property type="protein sequence ID" value="ABW29143.1"/>
    <property type="molecule type" value="Genomic_DNA"/>
</dbReference>
<reference evidence="1 2" key="1">
    <citation type="journal article" date="2008" name="Proc. Natl. Acad. Sci. U.S.A.">
        <title>Niche adaptation and genome expansion in the chlorophyll d-producing cyanobacterium Acaryochloris marina.</title>
        <authorList>
            <person name="Swingley W.D."/>
            <person name="Chen M."/>
            <person name="Cheung P.C."/>
            <person name="Conrad A.L."/>
            <person name="Dejesa L.C."/>
            <person name="Hao J."/>
            <person name="Honchak B.M."/>
            <person name="Karbach L.E."/>
            <person name="Kurdoglu A."/>
            <person name="Lahiri S."/>
            <person name="Mastrian S.D."/>
            <person name="Miyashita H."/>
            <person name="Page L."/>
            <person name="Ramakrishna P."/>
            <person name="Satoh S."/>
            <person name="Sattley W.M."/>
            <person name="Shimada Y."/>
            <person name="Taylor H.L."/>
            <person name="Tomo T."/>
            <person name="Tsuchiya T."/>
            <person name="Wang Z.T."/>
            <person name="Raymond J."/>
            <person name="Mimuro M."/>
            <person name="Blankenship R.E."/>
            <person name="Touchman J.W."/>
        </authorList>
    </citation>
    <scope>NUCLEOTIDE SEQUENCE [LARGE SCALE GENOMIC DNA]</scope>
    <source>
        <strain evidence="2">MBIC 11017</strain>
    </source>
</reference>
<evidence type="ECO:0000313" key="2">
    <source>
        <dbReference type="Proteomes" id="UP000000268"/>
    </source>
</evidence>
<gene>
    <name evidence="1" type="ordered locus">AM1_4162</name>
</gene>
<dbReference type="STRING" id="329726.AM1_4162"/>
<keyword evidence="2" id="KW-1185">Reference proteome</keyword>
<proteinExistence type="predicted"/>
<dbReference type="InterPro" id="IPR015068">
    <property type="entry name" value="DUF1877"/>
</dbReference>
<name>B0CBM5_ACAM1</name>
<dbReference type="Gene3D" id="3.40.1760.10">
    <property type="entry name" value="YfbM-like super family"/>
    <property type="match status" value="1"/>
</dbReference>
<accession>B0CBM5</accession>
<dbReference type="Pfam" id="PF08974">
    <property type="entry name" value="DUF1877"/>
    <property type="match status" value="1"/>
</dbReference>
<evidence type="ECO:0008006" key="3">
    <source>
        <dbReference type="Google" id="ProtNLM"/>
    </source>
</evidence>
<dbReference type="HOGENOM" id="CLU_110577_2_0_3"/>
<dbReference type="RefSeq" id="WP_012164484.1">
    <property type="nucleotide sequence ID" value="NC_009925.1"/>
</dbReference>
<dbReference type="KEGG" id="amr:AM1_4162"/>
<organism evidence="1 2">
    <name type="scientific">Acaryochloris marina (strain MBIC 11017)</name>
    <dbReference type="NCBI Taxonomy" id="329726"/>
    <lineage>
        <taxon>Bacteria</taxon>
        <taxon>Bacillati</taxon>
        <taxon>Cyanobacteriota</taxon>
        <taxon>Cyanophyceae</taxon>
        <taxon>Acaryochloridales</taxon>
        <taxon>Acaryochloridaceae</taxon>
        <taxon>Acaryochloris</taxon>
    </lineage>
</organism>
<evidence type="ECO:0000313" key="1">
    <source>
        <dbReference type="EMBL" id="ABW29143.1"/>
    </source>
</evidence>
<sequence>MGTNAVYLAIDDSDLDALWKLEGRPFRDRFMEIEEEGCLETLNIGKIWDALHCTLTGVSARTPIDGNKLSEAIVGVYPKVFDDEDYSIYVSAIDNGELEDIVIALKTFDSPKLALALDLTNLKKQKVYPYGIWLDEVEGYVHEMHIALQSICDFFLTAKKSGKHILATVL</sequence>
<dbReference type="Proteomes" id="UP000000268">
    <property type="component" value="Chromosome"/>
</dbReference>
<dbReference type="AlphaFoldDB" id="B0CBM5"/>
<dbReference type="eggNOG" id="ENOG502ZMYT">
    <property type="taxonomic scope" value="Bacteria"/>
</dbReference>
<dbReference type="SUPFAM" id="SSF111069">
    <property type="entry name" value="Hypothetical protein yfbM"/>
    <property type="match status" value="1"/>
</dbReference>
<dbReference type="InterPro" id="IPR035944">
    <property type="entry name" value="YfbM-like_sf"/>
</dbReference>